<dbReference type="AlphaFoldDB" id="A0A7W0DLZ7"/>
<evidence type="ECO:0000313" key="2">
    <source>
        <dbReference type="Proteomes" id="UP000545761"/>
    </source>
</evidence>
<sequence length="46" mass="4956">MSGTDIKVKDFRTWHATVPATVAVAVTIDEARATEASMRARPSGPR</sequence>
<dbReference type="InterPro" id="IPR011010">
    <property type="entry name" value="DNA_brk_join_enz"/>
</dbReference>
<evidence type="ECO:0000313" key="1">
    <source>
        <dbReference type="EMBL" id="MBA2947455.1"/>
    </source>
</evidence>
<accession>A0A7W0DLZ7</accession>
<proteinExistence type="predicted"/>
<dbReference type="SUPFAM" id="SSF56349">
    <property type="entry name" value="DNA breaking-rejoining enzymes"/>
    <property type="match status" value="1"/>
</dbReference>
<dbReference type="Proteomes" id="UP000545761">
    <property type="component" value="Unassembled WGS sequence"/>
</dbReference>
<dbReference type="GO" id="GO:0003677">
    <property type="term" value="F:DNA binding"/>
    <property type="evidence" value="ECO:0007669"/>
    <property type="project" value="InterPro"/>
</dbReference>
<dbReference type="RefSeq" id="WP_181658418.1">
    <property type="nucleotide sequence ID" value="NZ_JACEHE010000009.1"/>
</dbReference>
<reference evidence="1 2" key="1">
    <citation type="submission" date="2020-07" db="EMBL/GenBank/DDBJ databases">
        <title>Streptomyces isolated from Indian soil.</title>
        <authorList>
            <person name="Mandal S."/>
            <person name="Maiti P.K."/>
        </authorList>
    </citation>
    <scope>NUCLEOTIDE SEQUENCE [LARGE SCALE GENOMIC DNA]</scope>
    <source>
        <strain evidence="1 2">PSKA28</strain>
    </source>
</reference>
<organism evidence="1 2">
    <name type="scientific">Streptomyces himalayensis subsp. himalayensis</name>
    <dbReference type="NCBI Taxonomy" id="2756131"/>
    <lineage>
        <taxon>Bacteria</taxon>
        <taxon>Bacillati</taxon>
        <taxon>Actinomycetota</taxon>
        <taxon>Actinomycetes</taxon>
        <taxon>Kitasatosporales</taxon>
        <taxon>Streptomycetaceae</taxon>
        <taxon>Streptomyces</taxon>
        <taxon>Streptomyces himalayensis</taxon>
    </lineage>
</organism>
<comment type="caution">
    <text evidence="1">The sequence shown here is derived from an EMBL/GenBank/DDBJ whole genome shotgun (WGS) entry which is preliminary data.</text>
</comment>
<protein>
    <submittedName>
        <fullName evidence="1">Uncharacterized protein</fullName>
    </submittedName>
</protein>
<dbReference type="EMBL" id="JACEHE010000009">
    <property type="protein sequence ID" value="MBA2947455.1"/>
    <property type="molecule type" value="Genomic_DNA"/>
</dbReference>
<gene>
    <name evidence="1" type="ORF">H1D24_17000</name>
</gene>
<name>A0A7W0DLZ7_9ACTN</name>
<dbReference type="Gene3D" id="1.10.132.120">
    <property type="match status" value="1"/>
</dbReference>